<reference evidence="7 8" key="1">
    <citation type="submission" date="2018-03" db="EMBL/GenBank/DDBJ databases">
        <title>Genomic Encyclopedia of Archaeal and Bacterial Type Strains, Phase II (KMG-II): from individual species to whole genera.</title>
        <authorList>
            <person name="Goeker M."/>
        </authorList>
    </citation>
    <scope>NUCLEOTIDE SEQUENCE [LARGE SCALE GENOMIC DNA]</scope>
    <source>
        <strain evidence="7 8">DSM 44946</strain>
    </source>
</reference>
<feature type="transmembrane region" description="Helical" evidence="5">
    <location>
        <begin position="80"/>
        <end position="103"/>
    </location>
</feature>
<name>A0A2T0LET4_9BACL</name>
<comment type="subcellular location">
    <subcellularLocation>
        <location evidence="1">Membrane</location>
        <topology evidence="1">Multi-pass membrane protein</topology>
    </subcellularLocation>
</comment>
<feature type="transmembrane region" description="Helical" evidence="5">
    <location>
        <begin position="167"/>
        <end position="188"/>
    </location>
</feature>
<dbReference type="Pfam" id="PF04893">
    <property type="entry name" value="Yip1"/>
    <property type="match status" value="1"/>
</dbReference>
<dbReference type="InterPro" id="IPR006977">
    <property type="entry name" value="Yip1_dom"/>
</dbReference>
<evidence type="ECO:0000256" key="2">
    <source>
        <dbReference type="ARBA" id="ARBA00022692"/>
    </source>
</evidence>
<accession>A0A2T0LET4</accession>
<evidence type="ECO:0000256" key="1">
    <source>
        <dbReference type="ARBA" id="ARBA00004141"/>
    </source>
</evidence>
<evidence type="ECO:0000313" key="7">
    <source>
        <dbReference type="EMBL" id="PRX40677.1"/>
    </source>
</evidence>
<organism evidence="7 8">
    <name type="scientific">Planifilum fimeticola</name>
    <dbReference type="NCBI Taxonomy" id="201975"/>
    <lineage>
        <taxon>Bacteria</taxon>
        <taxon>Bacillati</taxon>
        <taxon>Bacillota</taxon>
        <taxon>Bacilli</taxon>
        <taxon>Bacillales</taxon>
        <taxon>Thermoactinomycetaceae</taxon>
        <taxon>Planifilum</taxon>
    </lineage>
</organism>
<dbReference type="Proteomes" id="UP000237797">
    <property type="component" value="Unassembled WGS sequence"/>
</dbReference>
<protein>
    <submittedName>
        <fullName evidence="7">Yip1-like protein</fullName>
    </submittedName>
</protein>
<feature type="transmembrane region" description="Helical" evidence="5">
    <location>
        <begin position="127"/>
        <end position="147"/>
    </location>
</feature>
<dbReference type="AlphaFoldDB" id="A0A2T0LET4"/>
<dbReference type="EMBL" id="PVNE01000011">
    <property type="protein sequence ID" value="PRX40677.1"/>
    <property type="molecule type" value="Genomic_DNA"/>
</dbReference>
<dbReference type="OrthoDB" id="2940219at2"/>
<keyword evidence="3 5" id="KW-1133">Transmembrane helix</keyword>
<evidence type="ECO:0000313" key="8">
    <source>
        <dbReference type="Proteomes" id="UP000237797"/>
    </source>
</evidence>
<dbReference type="GO" id="GO:0016020">
    <property type="term" value="C:membrane"/>
    <property type="evidence" value="ECO:0007669"/>
    <property type="project" value="UniProtKB-SubCell"/>
</dbReference>
<feature type="transmembrane region" description="Helical" evidence="5">
    <location>
        <begin position="200"/>
        <end position="223"/>
    </location>
</feature>
<evidence type="ECO:0000256" key="4">
    <source>
        <dbReference type="ARBA" id="ARBA00023136"/>
    </source>
</evidence>
<evidence type="ECO:0000256" key="3">
    <source>
        <dbReference type="ARBA" id="ARBA00022989"/>
    </source>
</evidence>
<evidence type="ECO:0000256" key="5">
    <source>
        <dbReference type="SAM" id="Phobius"/>
    </source>
</evidence>
<keyword evidence="8" id="KW-1185">Reference proteome</keyword>
<dbReference type="RefSeq" id="WP_106345062.1">
    <property type="nucleotide sequence ID" value="NZ_PVNE01000011.1"/>
</dbReference>
<gene>
    <name evidence="7" type="ORF">CLV97_11119</name>
</gene>
<feature type="transmembrane region" description="Helical" evidence="5">
    <location>
        <begin position="37"/>
        <end position="60"/>
    </location>
</feature>
<comment type="caution">
    <text evidence="7">The sequence shown here is derived from an EMBL/GenBank/DDBJ whole genome shotgun (WGS) entry which is preliminary data.</text>
</comment>
<sequence length="235" mass="25231">MKTESSSNLSSNKGPTLWGILFAPTEQFERMIDRPRFGWALAAMMLVGAIAAALVAYSVALETPAPEEAQMFDSAQLAMVYASLGFVGALIGIPVSLLLISLIQKLLLMLFQGEATYRQLFCLNTHLYLFTLLASLIMAVMMLLLGPSENPEIYPTSLAALVPAEGAVLRGVLNGIELFALWKLFLAAKGLSVIARLSSGKAWTIALILFAGGLLFAALSGWFSELAESFQPPQG</sequence>
<feature type="domain" description="Yip1" evidence="6">
    <location>
        <begin position="18"/>
        <end position="218"/>
    </location>
</feature>
<keyword evidence="2 5" id="KW-0812">Transmembrane</keyword>
<proteinExistence type="predicted"/>
<keyword evidence="4 5" id="KW-0472">Membrane</keyword>
<evidence type="ECO:0000259" key="6">
    <source>
        <dbReference type="Pfam" id="PF04893"/>
    </source>
</evidence>